<dbReference type="Proteomes" id="UP001266305">
    <property type="component" value="Unassembled WGS sequence"/>
</dbReference>
<proteinExistence type="predicted"/>
<protein>
    <submittedName>
        <fullName evidence="1">Uncharacterized protein</fullName>
    </submittedName>
</protein>
<sequence length="116" mass="12597">MPLGGRHKCLGWWVLGRERGSLIWDGVSGIRRWTAGAQAGLGAVTLGNHFRSQKELKFLDLSVPVADLSVPVPDLSILIPDMGVLDLTVAPSQPNVTPRLQLISQLKGSHETLRKP</sequence>
<dbReference type="EMBL" id="JASSZA010000002">
    <property type="protein sequence ID" value="KAK2116537.1"/>
    <property type="molecule type" value="Genomic_DNA"/>
</dbReference>
<comment type="caution">
    <text evidence="1">The sequence shown here is derived from an EMBL/GenBank/DDBJ whole genome shotgun (WGS) entry which is preliminary data.</text>
</comment>
<accession>A0ABQ9W4H2</accession>
<keyword evidence="2" id="KW-1185">Reference proteome</keyword>
<evidence type="ECO:0000313" key="1">
    <source>
        <dbReference type="EMBL" id="KAK2116537.1"/>
    </source>
</evidence>
<name>A0ABQ9W4H2_SAGOE</name>
<gene>
    <name evidence="1" type="ORF">P7K49_003423</name>
</gene>
<evidence type="ECO:0000313" key="2">
    <source>
        <dbReference type="Proteomes" id="UP001266305"/>
    </source>
</evidence>
<organism evidence="1 2">
    <name type="scientific">Saguinus oedipus</name>
    <name type="common">Cotton-top tamarin</name>
    <name type="synonym">Oedipomidas oedipus</name>
    <dbReference type="NCBI Taxonomy" id="9490"/>
    <lineage>
        <taxon>Eukaryota</taxon>
        <taxon>Metazoa</taxon>
        <taxon>Chordata</taxon>
        <taxon>Craniata</taxon>
        <taxon>Vertebrata</taxon>
        <taxon>Euteleostomi</taxon>
        <taxon>Mammalia</taxon>
        <taxon>Eutheria</taxon>
        <taxon>Euarchontoglires</taxon>
        <taxon>Primates</taxon>
        <taxon>Haplorrhini</taxon>
        <taxon>Platyrrhini</taxon>
        <taxon>Cebidae</taxon>
        <taxon>Callitrichinae</taxon>
        <taxon>Saguinus</taxon>
    </lineage>
</organism>
<reference evidence="1 2" key="1">
    <citation type="submission" date="2023-05" db="EMBL/GenBank/DDBJ databases">
        <title>B98-5 Cell Line De Novo Hybrid Assembly: An Optical Mapping Approach.</title>
        <authorList>
            <person name="Kananen K."/>
            <person name="Auerbach J.A."/>
            <person name="Kautto E."/>
            <person name="Blachly J.S."/>
        </authorList>
    </citation>
    <scope>NUCLEOTIDE SEQUENCE [LARGE SCALE GENOMIC DNA]</scope>
    <source>
        <strain evidence="1">B95-8</strain>
        <tissue evidence="1">Cell line</tissue>
    </source>
</reference>